<dbReference type="EMBL" id="LAZR01054738">
    <property type="protein sequence ID" value="KKK77891.1"/>
    <property type="molecule type" value="Genomic_DNA"/>
</dbReference>
<organism evidence="2">
    <name type="scientific">marine sediment metagenome</name>
    <dbReference type="NCBI Taxonomy" id="412755"/>
    <lineage>
        <taxon>unclassified sequences</taxon>
        <taxon>metagenomes</taxon>
        <taxon>ecological metagenomes</taxon>
    </lineage>
</organism>
<comment type="caution">
    <text evidence="2">The sequence shown here is derived from an EMBL/GenBank/DDBJ whole genome shotgun (WGS) entry which is preliminary data.</text>
</comment>
<dbReference type="AlphaFoldDB" id="A0A0F9AZY2"/>
<accession>A0A0F9AZY2</accession>
<proteinExistence type="predicted"/>
<evidence type="ECO:0000313" key="2">
    <source>
        <dbReference type="EMBL" id="KKK77891.1"/>
    </source>
</evidence>
<reference evidence="2" key="1">
    <citation type="journal article" date="2015" name="Nature">
        <title>Complex archaea that bridge the gap between prokaryotes and eukaryotes.</title>
        <authorList>
            <person name="Spang A."/>
            <person name="Saw J.H."/>
            <person name="Jorgensen S.L."/>
            <person name="Zaremba-Niedzwiedzka K."/>
            <person name="Martijn J."/>
            <person name="Lind A.E."/>
            <person name="van Eijk R."/>
            <person name="Schleper C."/>
            <person name="Guy L."/>
            <person name="Ettema T.J."/>
        </authorList>
    </citation>
    <scope>NUCLEOTIDE SEQUENCE</scope>
</reference>
<name>A0A0F9AZY2_9ZZZZ</name>
<feature type="non-terminal residue" evidence="2">
    <location>
        <position position="1"/>
    </location>
</feature>
<feature type="region of interest" description="Disordered" evidence="1">
    <location>
        <begin position="25"/>
        <end position="48"/>
    </location>
</feature>
<evidence type="ECO:0000256" key="1">
    <source>
        <dbReference type="SAM" id="MobiDB-lite"/>
    </source>
</evidence>
<gene>
    <name evidence="2" type="ORF">LCGC14_2849050</name>
</gene>
<sequence length="140" mass="15942">QAESEKTMSEAYKKFIDSAKNLRAEARKAEDPDSAENLLMKASDHASRGNDEELSKVCWVDSGEQFRKKAADTEDPRLAFEIYKHGIINLRKGGNEELVKKSYAEAADKFNKKAIEREKALFYHSHSSKDSIDFIEEPNK</sequence>
<protein>
    <submittedName>
        <fullName evidence="2">Uncharacterized protein</fullName>
    </submittedName>
</protein>